<evidence type="ECO:0000256" key="1">
    <source>
        <dbReference type="SAM" id="MobiDB-lite"/>
    </source>
</evidence>
<accession>A0ABY1PJM8</accession>
<dbReference type="Proteomes" id="UP001157961">
    <property type="component" value="Unassembled WGS sequence"/>
</dbReference>
<sequence>MKVYNRHGYLHQHTMGMDVAGREYFSLVIKGTWAFPDTPGAAMRLLPELDQTPLVMADQHTGEPGYSATLWETDFAFRKPACDVVVQGAAYAPNGQKAERVQVGIRVGEWHKTLMVVGHREWRVVGPAVMATDPYPFSRLPFSYDMAFGGTDQLDPEVKSPHSYAANPVGRGFATPRNQDRLSGAPLPLTEEPGVEVTSPYEDYRPMALGPISRARADRLKWAGTYDQKWQDEVFPFLPRDFDERYYQQVGEDQQITPPATGTSITTLNLTPQGREQFQLPQTDLPVRLFREWEEAYSGVVRPDTLLFDTEARRMSMVWRVDVPMKRIITEITEAWIGTPAKGLERAKRQGKAYHPRGRRFRLPGDTPAPAVPDAEAPS</sequence>
<dbReference type="RefSeq" id="WP_283427772.1">
    <property type="nucleotide sequence ID" value="NZ_FXTY01000010.1"/>
</dbReference>
<feature type="compositionally biased region" description="Basic residues" evidence="1">
    <location>
        <begin position="349"/>
        <end position="362"/>
    </location>
</feature>
<feature type="region of interest" description="Disordered" evidence="1">
    <location>
        <begin position="168"/>
        <end position="194"/>
    </location>
</feature>
<protein>
    <recommendedName>
        <fullName evidence="2">DUF2169 domain-containing protein</fullName>
    </recommendedName>
</protein>
<proteinExistence type="predicted"/>
<evidence type="ECO:0000313" key="3">
    <source>
        <dbReference type="EMBL" id="SMP34769.1"/>
    </source>
</evidence>
<feature type="region of interest" description="Disordered" evidence="1">
    <location>
        <begin position="343"/>
        <end position="379"/>
    </location>
</feature>
<dbReference type="EMBL" id="FXTY01000010">
    <property type="protein sequence ID" value="SMP34769.1"/>
    <property type="molecule type" value="Genomic_DNA"/>
</dbReference>
<evidence type="ECO:0000259" key="2">
    <source>
        <dbReference type="Pfam" id="PF09937"/>
    </source>
</evidence>
<reference evidence="3 4" key="1">
    <citation type="submission" date="2017-05" db="EMBL/GenBank/DDBJ databases">
        <authorList>
            <person name="Varghese N."/>
            <person name="Submissions S."/>
        </authorList>
    </citation>
    <scope>NUCLEOTIDE SEQUENCE [LARGE SCALE GENOMIC DNA]</scope>
    <source>
        <strain evidence="3 4">DSM 29734</strain>
    </source>
</reference>
<name>A0ABY1PJM8_9RHOB</name>
<gene>
    <name evidence="3" type="ORF">SAMN06265373_11092</name>
</gene>
<keyword evidence="4" id="KW-1185">Reference proteome</keyword>
<dbReference type="Pfam" id="PF09937">
    <property type="entry name" value="DUF2169"/>
    <property type="match status" value="1"/>
</dbReference>
<dbReference type="InterPro" id="IPR018683">
    <property type="entry name" value="DUF2169"/>
</dbReference>
<comment type="caution">
    <text evidence="3">The sequence shown here is derived from an EMBL/GenBank/DDBJ whole genome shotgun (WGS) entry which is preliminary data.</text>
</comment>
<organism evidence="3 4">
    <name type="scientific">Shimia sagamensis</name>
    <dbReference type="NCBI Taxonomy" id="1566352"/>
    <lineage>
        <taxon>Bacteria</taxon>
        <taxon>Pseudomonadati</taxon>
        <taxon>Pseudomonadota</taxon>
        <taxon>Alphaproteobacteria</taxon>
        <taxon>Rhodobacterales</taxon>
        <taxon>Roseobacteraceae</taxon>
    </lineage>
</organism>
<evidence type="ECO:0000313" key="4">
    <source>
        <dbReference type="Proteomes" id="UP001157961"/>
    </source>
</evidence>
<feature type="domain" description="DUF2169" evidence="2">
    <location>
        <begin position="21"/>
        <end position="320"/>
    </location>
</feature>